<proteinExistence type="predicted"/>
<comment type="caution">
    <text evidence="3">The sequence shown here is derived from an EMBL/GenBank/DDBJ whole genome shotgun (WGS) entry which is preliminary data.</text>
</comment>
<accession>A0ABR4HDU5</accession>
<reference evidence="3 4" key="1">
    <citation type="submission" date="2024-07" db="EMBL/GenBank/DDBJ databases">
        <title>Section-level genome sequencing and comparative genomics of Aspergillus sections Usti and Cavernicolus.</title>
        <authorList>
            <consortium name="Lawrence Berkeley National Laboratory"/>
            <person name="Nybo J.L."/>
            <person name="Vesth T.C."/>
            <person name="Theobald S."/>
            <person name="Frisvad J.C."/>
            <person name="Larsen T.O."/>
            <person name="Kjaerboelling I."/>
            <person name="Rothschild-Mancinelli K."/>
            <person name="Lyhne E.K."/>
            <person name="Kogle M.E."/>
            <person name="Barry K."/>
            <person name="Clum A."/>
            <person name="Na H."/>
            <person name="Ledsgaard L."/>
            <person name="Lin J."/>
            <person name="Lipzen A."/>
            <person name="Kuo A."/>
            <person name="Riley R."/>
            <person name="Mondo S."/>
            <person name="Labutti K."/>
            <person name="Haridas S."/>
            <person name="Pangalinan J."/>
            <person name="Salamov A.A."/>
            <person name="Simmons B.A."/>
            <person name="Magnuson J.K."/>
            <person name="Chen J."/>
            <person name="Drula E."/>
            <person name="Henrissat B."/>
            <person name="Wiebenga A."/>
            <person name="Lubbers R.J."/>
            <person name="Gomes A.C."/>
            <person name="Makela M.R."/>
            <person name="Stajich J."/>
            <person name="Grigoriev I.V."/>
            <person name="Mortensen U.H."/>
            <person name="De Vries R.P."/>
            <person name="Baker S.E."/>
            <person name="Andersen M.R."/>
        </authorList>
    </citation>
    <scope>NUCLEOTIDE SEQUENCE [LARGE SCALE GENOMIC DNA]</scope>
    <source>
        <strain evidence="3 4">CBS 588.65</strain>
    </source>
</reference>
<sequence>MADLTALDLSQRPPQISWTYDMRKVLCCLIKYYERDWNNFLAIFNGLYQKELLECGFTDGKLASWARLNSQWTTLKKQGDPIWGDVHCSGFDREPWLPVLNKIEEIAAALGLTMVQKEIDSIDSSQFVYQDRVRQVSSQLGQQSQEAPSPSETQEVLRIDTAQYGILEELQLDSLEESRPVTDLLCTRAKKCFWCYLEGVDDQKEEAGGFQAQTPKLLYRWWNVDSQGINSRDLFVAGLFRSPETAMFAPDTISKEEFKLRVMNHIGRKHISSPFISTFQSALAPIHRGLWKKEGATVAIIDSTHLKQPQVFSAKHFCRTNSVRIGRTYNGGGEYLIWGMIPKDAIVCSFKITTLCEVAAGDPDIERFLQLNTIAAYKKARRPLHQAMEKGAMYLDQRAGAAVGRLLSSLGVPNEYYKAISEGLAYSWRVKTKHIPWRDFFEGVDLGYRGEYVLPSHSPSPVTGFEHTLTSIESDDNDGEDDNDNSEDEDNTPDVTDYEDDHVQSPRSLNANPTIHSDTNRVFPVDPERRSPTPFDNSQGLMSDHENDAQDELGVDLEMTSQDLDLFDEMVPFQQQTLSDQFAVDRARDLILWLMD</sequence>
<name>A0ABR4HDU5_9EURO</name>
<protein>
    <recommendedName>
        <fullName evidence="2">DUF7587 domain-containing protein</fullName>
    </recommendedName>
</protein>
<feature type="domain" description="DUF7587" evidence="2">
    <location>
        <begin position="214"/>
        <end position="355"/>
    </location>
</feature>
<organism evidence="3 4">
    <name type="scientific">Aspergillus granulosus</name>
    <dbReference type="NCBI Taxonomy" id="176169"/>
    <lineage>
        <taxon>Eukaryota</taxon>
        <taxon>Fungi</taxon>
        <taxon>Dikarya</taxon>
        <taxon>Ascomycota</taxon>
        <taxon>Pezizomycotina</taxon>
        <taxon>Eurotiomycetes</taxon>
        <taxon>Eurotiomycetidae</taxon>
        <taxon>Eurotiales</taxon>
        <taxon>Aspergillaceae</taxon>
        <taxon>Aspergillus</taxon>
        <taxon>Aspergillus subgen. Nidulantes</taxon>
    </lineage>
</organism>
<evidence type="ECO:0000256" key="1">
    <source>
        <dbReference type="SAM" id="MobiDB-lite"/>
    </source>
</evidence>
<feature type="compositionally biased region" description="Polar residues" evidence="1">
    <location>
        <begin position="505"/>
        <end position="517"/>
    </location>
</feature>
<gene>
    <name evidence="3" type="ORF">BJX63DRAFT_431913</name>
</gene>
<evidence type="ECO:0000313" key="3">
    <source>
        <dbReference type="EMBL" id="KAL2813572.1"/>
    </source>
</evidence>
<dbReference type="Pfam" id="PF24494">
    <property type="entry name" value="DUF7587"/>
    <property type="match status" value="1"/>
</dbReference>
<feature type="region of interest" description="Disordered" evidence="1">
    <location>
        <begin position="471"/>
        <end position="542"/>
    </location>
</feature>
<feature type="compositionally biased region" description="Acidic residues" evidence="1">
    <location>
        <begin position="473"/>
        <end position="500"/>
    </location>
</feature>
<dbReference type="Proteomes" id="UP001610334">
    <property type="component" value="Unassembled WGS sequence"/>
</dbReference>
<dbReference type="EMBL" id="JBFXLT010000039">
    <property type="protein sequence ID" value="KAL2813572.1"/>
    <property type="molecule type" value="Genomic_DNA"/>
</dbReference>
<evidence type="ECO:0000313" key="4">
    <source>
        <dbReference type="Proteomes" id="UP001610334"/>
    </source>
</evidence>
<dbReference type="InterPro" id="IPR056009">
    <property type="entry name" value="DUF7587"/>
</dbReference>
<evidence type="ECO:0000259" key="2">
    <source>
        <dbReference type="Pfam" id="PF24494"/>
    </source>
</evidence>
<keyword evidence="4" id="KW-1185">Reference proteome</keyword>